<dbReference type="SUPFAM" id="SSF51391">
    <property type="entry name" value="Thiamin phosphate synthase"/>
    <property type="match status" value="1"/>
</dbReference>
<name>A0A2V3TUQ3_9HYPH</name>
<gene>
    <name evidence="9" type="primary">thiE</name>
    <name evidence="13" type="ORF">C7450_11438</name>
</gene>
<dbReference type="InterPro" id="IPR022998">
    <property type="entry name" value="ThiamineP_synth_TenI"/>
</dbReference>
<dbReference type="PANTHER" id="PTHR20857">
    <property type="entry name" value="THIAMINE-PHOSPHATE PYROPHOSPHORYLASE"/>
    <property type="match status" value="1"/>
</dbReference>
<dbReference type="InterPro" id="IPR013785">
    <property type="entry name" value="Aldolase_TIM"/>
</dbReference>
<evidence type="ECO:0000256" key="1">
    <source>
        <dbReference type="ARBA" id="ARBA00005165"/>
    </source>
</evidence>
<evidence type="ECO:0000256" key="8">
    <source>
        <dbReference type="ARBA" id="ARBA00047883"/>
    </source>
</evidence>
<organism evidence="13 14">
    <name type="scientific">Chelatococcus asaccharovorans</name>
    <dbReference type="NCBI Taxonomy" id="28210"/>
    <lineage>
        <taxon>Bacteria</taxon>
        <taxon>Pseudomonadati</taxon>
        <taxon>Pseudomonadota</taxon>
        <taxon>Alphaproteobacteria</taxon>
        <taxon>Hyphomicrobiales</taxon>
        <taxon>Chelatococcaceae</taxon>
        <taxon>Chelatococcus</taxon>
    </lineage>
</organism>
<comment type="catalytic activity">
    <reaction evidence="6 9 10">
        <text>4-methyl-5-(2-phosphooxyethyl)-thiazole + 4-amino-2-methyl-5-(diphosphooxymethyl)pyrimidine + H(+) = thiamine phosphate + diphosphate</text>
        <dbReference type="Rhea" id="RHEA:22328"/>
        <dbReference type="ChEBI" id="CHEBI:15378"/>
        <dbReference type="ChEBI" id="CHEBI:33019"/>
        <dbReference type="ChEBI" id="CHEBI:37575"/>
        <dbReference type="ChEBI" id="CHEBI:57841"/>
        <dbReference type="ChEBI" id="CHEBI:58296"/>
        <dbReference type="EC" id="2.5.1.3"/>
    </reaction>
</comment>
<dbReference type="HAMAP" id="MF_00097">
    <property type="entry name" value="TMP_synthase"/>
    <property type="match status" value="1"/>
</dbReference>
<evidence type="ECO:0000313" key="13">
    <source>
        <dbReference type="EMBL" id="PXW53162.1"/>
    </source>
</evidence>
<feature type="domain" description="Thiamine phosphate synthase/TenI" evidence="12">
    <location>
        <begin position="8"/>
        <end position="194"/>
    </location>
</feature>
<evidence type="ECO:0000256" key="5">
    <source>
        <dbReference type="ARBA" id="ARBA00022977"/>
    </source>
</evidence>
<dbReference type="RefSeq" id="WP_110377693.1">
    <property type="nucleotide sequence ID" value="NZ_JAHBRY010000001.1"/>
</dbReference>
<evidence type="ECO:0000256" key="7">
    <source>
        <dbReference type="ARBA" id="ARBA00047851"/>
    </source>
</evidence>
<accession>A0A2V3TUQ3</accession>
<feature type="binding site" evidence="9">
    <location>
        <position position="138"/>
    </location>
    <ligand>
        <name>4-amino-2-methyl-5-(diphosphooxymethyl)pyrimidine</name>
        <dbReference type="ChEBI" id="CHEBI:57841"/>
    </ligand>
</feature>
<evidence type="ECO:0000259" key="12">
    <source>
        <dbReference type="Pfam" id="PF02581"/>
    </source>
</evidence>
<evidence type="ECO:0000256" key="9">
    <source>
        <dbReference type="HAMAP-Rule" id="MF_00097"/>
    </source>
</evidence>
<dbReference type="PANTHER" id="PTHR20857:SF15">
    <property type="entry name" value="THIAMINE-PHOSPHATE SYNTHASE"/>
    <property type="match status" value="1"/>
</dbReference>
<dbReference type="NCBIfam" id="TIGR00693">
    <property type="entry name" value="thiE"/>
    <property type="match status" value="1"/>
</dbReference>
<dbReference type="CDD" id="cd00564">
    <property type="entry name" value="TMP_TenI"/>
    <property type="match status" value="1"/>
</dbReference>
<feature type="binding site" evidence="9">
    <location>
        <position position="109"/>
    </location>
    <ligand>
        <name>4-amino-2-methyl-5-(diphosphooxymethyl)pyrimidine</name>
        <dbReference type="ChEBI" id="CHEBI:57841"/>
    </ligand>
</feature>
<dbReference type="InterPro" id="IPR034291">
    <property type="entry name" value="TMP_synthase"/>
</dbReference>
<evidence type="ECO:0000313" key="14">
    <source>
        <dbReference type="Proteomes" id="UP000248021"/>
    </source>
</evidence>
<evidence type="ECO:0000256" key="4">
    <source>
        <dbReference type="ARBA" id="ARBA00022842"/>
    </source>
</evidence>
<dbReference type="Gene3D" id="3.20.20.70">
    <property type="entry name" value="Aldolase class I"/>
    <property type="match status" value="1"/>
</dbReference>
<dbReference type="Pfam" id="PF02581">
    <property type="entry name" value="TMP-TENI"/>
    <property type="match status" value="1"/>
</dbReference>
<sequence>MPHVDLRVYAILDPKRTKGRPLPELARAAVDGGATLLQYRDKDSETRQLVETARAIRAAVAGAGVPLLINDRVDVALAAGAEGVHIGQSDMMVTDARRLLGPEAIIGLTLKTEADARGMEGLPLDYGCIGGVFETVSKINPELPLGTRGFASVAAVARAAAPGKAIGAIAGIDPTNAAAIIAAGADGVAVISALFMQNDVAAATARLRAIVDEALAARGGLT</sequence>
<comment type="catalytic activity">
    <reaction evidence="8 9 10">
        <text>2-[(2R,5Z)-2-carboxy-4-methylthiazol-5(2H)-ylidene]ethyl phosphate + 4-amino-2-methyl-5-(diphosphooxymethyl)pyrimidine + 2 H(+) = thiamine phosphate + CO2 + diphosphate</text>
        <dbReference type="Rhea" id="RHEA:47844"/>
        <dbReference type="ChEBI" id="CHEBI:15378"/>
        <dbReference type="ChEBI" id="CHEBI:16526"/>
        <dbReference type="ChEBI" id="CHEBI:33019"/>
        <dbReference type="ChEBI" id="CHEBI:37575"/>
        <dbReference type="ChEBI" id="CHEBI:57841"/>
        <dbReference type="ChEBI" id="CHEBI:62899"/>
        <dbReference type="EC" id="2.5.1.3"/>
    </reaction>
</comment>
<evidence type="ECO:0000256" key="2">
    <source>
        <dbReference type="ARBA" id="ARBA00022679"/>
    </source>
</evidence>
<feature type="binding site" evidence="9">
    <location>
        <position position="70"/>
    </location>
    <ligand>
        <name>4-amino-2-methyl-5-(diphosphooxymethyl)pyrimidine</name>
        <dbReference type="ChEBI" id="CHEBI:57841"/>
    </ligand>
</feature>
<comment type="function">
    <text evidence="9">Condenses 4-methyl-5-(beta-hydroxyethyl)thiazole monophosphate (THZ-P) and 2-methyl-4-amino-5-hydroxymethyl pyrimidine pyrophosphate (HMP-PP) to form thiamine monophosphate (TMP).</text>
</comment>
<dbReference type="GO" id="GO:0004789">
    <property type="term" value="F:thiamine-phosphate diphosphorylase activity"/>
    <property type="evidence" value="ECO:0007669"/>
    <property type="project" value="UniProtKB-UniRule"/>
</dbReference>
<keyword evidence="14" id="KW-1185">Reference proteome</keyword>
<dbReference type="EMBL" id="QJJK01000014">
    <property type="protein sequence ID" value="PXW53162.1"/>
    <property type="molecule type" value="Genomic_DNA"/>
</dbReference>
<feature type="binding site" evidence="9">
    <location>
        <position position="90"/>
    </location>
    <ligand>
        <name>Mg(2+)</name>
        <dbReference type="ChEBI" id="CHEBI:18420"/>
    </ligand>
</feature>
<dbReference type="EC" id="2.5.1.3" evidence="9"/>
<dbReference type="AlphaFoldDB" id="A0A2V3TUQ3"/>
<protein>
    <recommendedName>
        <fullName evidence="9">Thiamine-phosphate synthase</fullName>
        <shortName evidence="9">TP synthase</shortName>
        <shortName evidence="9">TPS</shortName>
        <ecNumber evidence="9">2.5.1.3</ecNumber>
    </recommendedName>
    <alternativeName>
        <fullName evidence="9">Thiamine-phosphate pyrophosphorylase</fullName>
        <shortName evidence="9">TMP pyrophosphorylase</shortName>
        <shortName evidence="9">TMP-PPase</shortName>
    </alternativeName>
</protein>
<dbReference type="GO" id="GO:0009228">
    <property type="term" value="P:thiamine biosynthetic process"/>
    <property type="evidence" value="ECO:0007669"/>
    <property type="project" value="UniProtKB-KW"/>
</dbReference>
<evidence type="ECO:0000256" key="6">
    <source>
        <dbReference type="ARBA" id="ARBA00047334"/>
    </source>
</evidence>
<evidence type="ECO:0000256" key="11">
    <source>
        <dbReference type="RuleBase" id="RU004253"/>
    </source>
</evidence>
<dbReference type="GO" id="GO:0009229">
    <property type="term" value="P:thiamine diphosphate biosynthetic process"/>
    <property type="evidence" value="ECO:0007669"/>
    <property type="project" value="UniProtKB-UniRule"/>
</dbReference>
<dbReference type="Proteomes" id="UP000248021">
    <property type="component" value="Unassembled WGS sequence"/>
</dbReference>
<feature type="binding site" evidence="9">
    <location>
        <begin position="38"/>
        <end position="42"/>
    </location>
    <ligand>
        <name>4-amino-2-methyl-5-(diphosphooxymethyl)pyrimidine</name>
        <dbReference type="ChEBI" id="CHEBI:57841"/>
    </ligand>
</feature>
<reference evidence="13 14" key="1">
    <citation type="submission" date="2018-05" db="EMBL/GenBank/DDBJ databases">
        <title>Genomic Encyclopedia of Type Strains, Phase IV (KMG-IV): sequencing the most valuable type-strain genomes for metagenomic binning, comparative biology and taxonomic classification.</title>
        <authorList>
            <person name="Goeker M."/>
        </authorList>
    </citation>
    <scope>NUCLEOTIDE SEQUENCE [LARGE SCALE GENOMIC DNA]</scope>
    <source>
        <strain evidence="13 14">DSM 6462</strain>
    </source>
</reference>
<evidence type="ECO:0000256" key="3">
    <source>
        <dbReference type="ARBA" id="ARBA00022723"/>
    </source>
</evidence>
<proteinExistence type="inferred from homology"/>
<dbReference type="GO" id="GO:0005737">
    <property type="term" value="C:cytoplasm"/>
    <property type="evidence" value="ECO:0007669"/>
    <property type="project" value="TreeGrafter"/>
</dbReference>
<evidence type="ECO:0000256" key="10">
    <source>
        <dbReference type="RuleBase" id="RU003826"/>
    </source>
</evidence>
<comment type="caution">
    <text evidence="13">The sequence shown here is derived from an EMBL/GenBank/DDBJ whole genome shotgun (WGS) entry which is preliminary data.</text>
</comment>
<feature type="binding site" evidence="9">
    <location>
        <begin position="191"/>
        <end position="192"/>
    </location>
    <ligand>
        <name>2-[(2R,5Z)-2-carboxy-4-methylthiazol-5(2H)-ylidene]ethyl phosphate</name>
        <dbReference type="ChEBI" id="CHEBI:62899"/>
    </ligand>
</feature>
<comment type="similarity">
    <text evidence="9 10">Belongs to the thiamine-phosphate synthase family.</text>
</comment>
<keyword evidence="2 9" id="KW-0808">Transferase</keyword>
<comment type="catalytic activity">
    <reaction evidence="7 9 10">
        <text>2-(2-carboxy-4-methylthiazol-5-yl)ethyl phosphate + 4-amino-2-methyl-5-(diphosphooxymethyl)pyrimidine + 2 H(+) = thiamine phosphate + CO2 + diphosphate</text>
        <dbReference type="Rhea" id="RHEA:47848"/>
        <dbReference type="ChEBI" id="CHEBI:15378"/>
        <dbReference type="ChEBI" id="CHEBI:16526"/>
        <dbReference type="ChEBI" id="CHEBI:33019"/>
        <dbReference type="ChEBI" id="CHEBI:37575"/>
        <dbReference type="ChEBI" id="CHEBI:57841"/>
        <dbReference type="ChEBI" id="CHEBI:62890"/>
        <dbReference type="EC" id="2.5.1.3"/>
    </reaction>
</comment>
<dbReference type="OrthoDB" id="9810880at2"/>
<feature type="binding site" evidence="9">
    <location>
        <position position="71"/>
    </location>
    <ligand>
        <name>Mg(2+)</name>
        <dbReference type="ChEBI" id="CHEBI:18420"/>
    </ligand>
</feature>
<feature type="binding site" evidence="9">
    <location>
        <position position="171"/>
    </location>
    <ligand>
        <name>2-[(2R,5Z)-2-carboxy-4-methylthiazol-5(2H)-ylidene]ethyl phosphate</name>
        <dbReference type="ChEBI" id="CHEBI:62899"/>
    </ligand>
</feature>
<dbReference type="UniPathway" id="UPA00060">
    <property type="reaction ID" value="UER00141"/>
</dbReference>
<feature type="binding site" evidence="9">
    <location>
        <begin position="135"/>
        <end position="137"/>
    </location>
    <ligand>
        <name>2-[(2R,5Z)-2-carboxy-4-methylthiazol-5(2H)-ylidene]ethyl phosphate</name>
        <dbReference type="ChEBI" id="CHEBI:62899"/>
    </ligand>
</feature>
<keyword evidence="5 9" id="KW-0784">Thiamine biosynthesis</keyword>
<dbReference type="InterPro" id="IPR036206">
    <property type="entry name" value="ThiamineP_synth_sf"/>
</dbReference>
<dbReference type="GO" id="GO:0000287">
    <property type="term" value="F:magnesium ion binding"/>
    <property type="evidence" value="ECO:0007669"/>
    <property type="project" value="UniProtKB-UniRule"/>
</dbReference>
<keyword evidence="3 9" id="KW-0479">Metal-binding</keyword>
<comment type="cofactor">
    <cofactor evidence="9">
        <name>Mg(2+)</name>
        <dbReference type="ChEBI" id="CHEBI:18420"/>
    </cofactor>
    <text evidence="9">Binds 1 Mg(2+) ion per subunit.</text>
</comment>
<comment type="pathway">
    <text evidence="1 9 11">Cofactor biosynthesis; thiamine diphosphate biosynthesis; thiamine phosphate from 4-amino-2-methyl-5-diphosphomethylpyrimidine and 4-methyl-5-(2-phosphoethyl)-thiazole: step 1/1.</text>
</comment>
<keyword evidence="4 9" id="KW-0460">Magnesium</keyword>